<feature type="domain" description="DUF222" evidence="1">
    <location>
        <begin position="29"/>
        <end position="329"/>
    </location>
</feature>
<name>A0A1A2UPL4_MYCSC</name>
<protein>
    <recommendedName>
        <fullName evidence="1">DUF222 domain-containing protein</fullName>
    </recommendedName>
</protein>
<sequence length="353" mass="37806">MIEHMFEYSLASRWTPESAALLDRMRDAGRAEARAAAERLVAIGDLLVLRCRDSGERADWAADAWDAVAAQVGAALGCSVAMAHSYLRYAMAMRERLPQVGKAFLAGDIDYRAFQTIVFRTDLITDNEVLVRVDARLAALLSRRASLTRGGLSAAVDRVVALVDADAVRRAKQAISDRFVDVQSNESGMAWLTGSVFGADGHALDRRLDELARSVCDADPRNHRQRRADALGALAAGAERLRCQCGTPECAAAERIPSAVVIHVVAEQATVAGRGAAPGVLPGFEGLLPAEVIAELAGSAKLVPLGAPGEAEPRYTPSCRLADFVRCRDLTCRAPGCDRPAVDCDIDHTIPYS</sequence>
<dbReference type="Proteomes" id="UP000092207">
    <property type="component" value="Unassembled WGS sequence"/>
</dbReference>
<gene>
    <name evidence="2" type="ORF">A5679_24030</name>
</gene>
<evidence type="ECO:0000313" key="3">
    <source>
        <dbReference type="Proteomes" id="UP000092207"/>
    </source>
</evidence>
<reference evidence="2 3" key="1">
    <citation type="submission" date="2016-06" db="EMBL/GenBank/DDBJ databases">
        <authorList>
            <person name="Kjaerup R.B."/>
            <person name="Dalgaard T.S."/>
            <person name="Juul-Madsen H.R."/>
        </authorList>
    </citation>
    <scope>NUCLEOTIDE SEQUENCE [LARGE SCALE GENOMIC DNA]</scope>
    <source>
        <strain evidence="2 3">E2838</strain>
    </source>
</reference>
<organism evidence="2 3">
    <name type="scientific">Mycobacterium scrofulaceum</name>
    <dbReference type="NCBI Taxonomy" id="1783"/>
    <lineage>
        <taxon>Bacteria</taxon>
        <taxon>Bacillati</taxon>
        <taxon>Actinomycetota</taxon>
        <taxon>Actinomycetes</taxon>
        <taxon>Mycobacteriales</taxon>
        <taxon>Mycobacteriaceae</taxon>
        <taxon>Mycobacterium</taxon>
    </lineage>
</organism>
<dbReference type="Pfam" id="PF02720">
    <property type="entry name" value="DUF222"/>
    <property type="match status" value="1"/>
</dbReference>
<evidence type="ECO:0000313" key="2">
    <source>
        <dbReference type="EMBL" id="OBH90933.1"/>
    </source>
</evidence>
<feature type="non-terminal residue" evidence="2">
    <location>
        <position position="353"/>
    </location>
</feature>
<dbReference type="AlphaFoldDB" id="A0A1A2UPL4"/>
<dbReference type="EMBL" id="LZJY01000351">
    <property type="protein sequence ID" value="OBH90933.1"/>
    <property type="molecule type" value="Genomic_DNA"/>
</dbReference>
<comment type="caution">
    <text evidence="2">The sequence shown here is derived from an EMBL/GenBank/DDBJ whole genome shotgun (WGS) entry which is preliminary data.</text>
</comment>
<evidence type="ECO:0000259" key="1">
    <source>
        <dbReference type="Pfam" id="PF02720"/>
    </source>
</evidence>
<dbReference type="InterPro" id="IPR003870">
    <property type="entry name" value="DUF222"/>
</dbReference>
<proteinExistence type="predicted"/>
<dbReference type="CDD" id="cd00085">
    <property type="entry name" value="HNHc"/>
    <property type="match status" value="1"/>
</dbReference>
<dbReference type="InterPro" id="IPR003615">
    <property type="entry name" value="HNH_nuc"/>
</dbReference>
<accession>A0A1A2UPL4</accession>